<dbReference type="InterPro" id="IPR043216">
    <property type="entry name" value="PAP-like"/>
</dbReference>
<dbReference type="SUPFAM" id="SSF48317">
    <property type="entry name" value="Acid phosphatase/Vanadium-dependent haloperoxidase"/>
    <property type="match status" value="1"/>
</dbReference>
<keyword evidence="10" id="KW-1185">Reference proteome</keyword>
<evidence type="ECO:0000256" key="1">
    <source>
        <dbReference type="ARBA" id="ARBA00004141"/>
    </source>
</evidence>
<dbReference type="GO" id="GO:0006644">
    <property type="term" value="P:phospholipid metabolic process"/>
    <property type="evidence" value="ECO:0007669"/>
    <property type="project" value="InterPro"/>
</dbReference>
<dbReference type="AlphaFoldDB" id="A0AAQ3M9P8"/>
<evidence type="ECO:0000256" key="4">
    <source>
        <dbReference type="ARBA" id="ARBA00022989"/>
    </source>
</evidence>
<proteinExistence type="inferred from homology"/>
<keyword evidence="4 7" id="KW-1133">Transmembrane helix</keyword>
<evidence type="ECO:0000256" key="5">
    <source>
        <dbReference type="ARBA" id="ARBA00023136"/>
    </source>
</evidence>
<feature type="transmembrane region" description="Helical" evidence="7">
    <location>
        <begin position="250"/>
        <end position="271"/>
    </location>
</feature>
<dbReference type="SMART" id="SM00014">
    <property type="entry name" value="acidPPc"/>
    <property type="match status" value="1"/>
</dbReference>
<reference evidence="9 10" key="1">
    <citation type="submission" date="2023-11" db="EMBL/GenBank/DDBJ databases">
        <title>An acidophilic fungus is an integral part of prey digestion in a carnivorous sundew plant.</title>
        <authorList>
            <person name="Tsai I.J."/>
        </authorList>
    </citation>
    <scope>NUCLEOTIDE SEQUENCE [LARGE SCALE GENOMIC DNA]</scope>
    <source>
        <strain evidence="9">169a</strain>
    </source>
</reference>
<evidence type="ECO:0000313" key="10">
    <source>
        <dbReference type="Proteomes" id="UP001303373"/>
    </source>
</evidence>
<feature type="transmembrane region" description="Helical" evidence="7">
    <location>
        <begin position="221"/>
        <end position="238"/>
    </location>
</feature>
<feature type="compositionally biased region" description="Polar residues" evidence="6">
    <location>
        <begin position="314"/>
        <end position="323"/>
    </location>
</feature>
<dbReference type="InterPro" id="IPR000326">
    <property type="entry name" value="PAP2/HPO"/>
</dbReference>
<dbReference type="InterPro" id="IPR036938">
    <property type="entry name" value="PAP2/HPO_sf"/>
</dbReference>
<dbReference type="CDD" id="cd03390">
    <property type="entry name" value="PAP2_containing_1_like"/>
    <property type="match status" value="1"/>
</dbReference>
<organism evidence="9 10">
    <name type="scientific">Acrodontium crateriforme</name>
    <dbReference type="NCBI Taxonomy" id="150365"/>
    <lineage>
        <taxon>Eukaryota</taxon>
        <taxon>Fungi</taxon>
        <taxon>Dikarya</taxon>
        <taxon>Ascomycota</taxon>
        <taxon>Pezizomycotina</taxon>
        <taxon>Dothideomycetes</taxon>
        <taxon>Dothideomycetidae</taxon>
        <taxon>Mycosphaerellales</taxon>
        <taxon>Teratosphaeriaceae</taxon>
        <taxon>Acrodontium</taxon>
    </lineage>
</organism>
<comment type="subcellular location">
    <subcellularLocation>
        <location evidence="1">Membrane</location>
        <topology evidence="1">Multi-pass membrane protein</topology>
    </subcellularLocation>
</comment>
<dbReference type="GO" id="GO:0046839">
    <property type="term" value="P:phospholipid dephosphorylation"/>
    <property type="evidence" value="ECO:0007669"/>
    <property type="project" value="TreeGrafter"/>
</dbReference>
<evidence type="ECO:0000313" key="9">
    <source>
        <dbReference type="EMBL" id="WPH02621.1"/>
    </source>
</evidence>
<evidence type="ECO:0000256" key="3">
    <source>
        <dbReference type="ARBA" id="ARBA00022692"/>
    </source>
</evidence>
<accession>A0AAQ3M9P8</accession>
<feature type="transmembrane region" description="Helical" evidence="7">
    <location>
        <begin position="121"/>
        <end position="143"/>
    </location>
</feature>
<dbReference type="EMBL" id="CP138587">
    <property type="protein sequence ID" value="WPH02621.1"/>
    <property type="molecule type" value="Genomic_DNA"/>
</dbReference>
<dbReference type="GO" id="GO:0016020">
    <property type="term" value="C:membrane"/>
    <property type="evidence" value="ECO:0007669"/>
    <property type="project" value="UniProtKB-SubCell"/>
</dbReference>
<dbReference type="Proteomes" id="UP001303373">
    <property type="component" value="Chromosome 8"/>
</dbReference>
<name>A0AAQ3M9P8_9PEZI</name>
<feature type="compositionally biased region" description="Basic and acidic residues" evidence="6">
    <location>
        <begin position="339"/>
        <end position="350"/>
    </location>
</feature>
<feature type="region of interest" description="Disordered" evidence="6">
    <location>
        <begin position="311"/>
        <end position="350"/>
    </location>
</feature>
<evidence type="ECO:0000256" key="7">
    <source>
        <dbReference type="SAM" id="Phobius"/>
    </source>
</evidence>
<protein>
    <recommendedName>
        <fullName evidence="8">Phosphatidic acid phosphatase type 2/haloperoxidase domain-containing protein</fullName>
    </recommendedName>
</protein>
<evidence type="ECO:0000256" key="2">
    <source>
        <dbReference type="ARBA" id="ARBA00008816"/>
    </source>
</evidence>
<dbReference type="Pfam" id="PF01569">
    <property type="entry name" value="PAP2"/>
    <property type="match status" value="1"/>
</dbReference>
<gene>
    <name evidence="9" type="ORF">R9X50_00548600</name>
</gene>
<feature type="transmembrane region" description="Helical" evidence="7">
    <location>
        <begin position="150"/>
        <end position="171"/>
    </location>
</feature>
<dbReference type="PANTHER" id="PTHR10165:SF35">
    <property type="entry name" value="RE23632P"/>
    <property type="match status" value="1"/>
</dbReference>
<keyword evidence="5 7" id="KW-0472">Membrane</keyword>
<dbReference type="GO" id="GO:0008195">
    <property type="term" value="F:phosphatidate phosphatase activity"/>
    <property type="evidence" value="ECO:0007669"/>
    <property type="project" value="TreeGrafter"/>
</dbReference>
<dbReference type="PANTHER" id="PTHR10165">
    <property type="entry name" value="LIPID PHOSPHATE PHOSPHATASE"/>
    <property type="match status" value="1"/>
</dbReference>
<sequence length="350" mass="39069">MHSTFWPRSESRRGTSAVSALSDQAEHATTSLLPNTTNIHVISLLFLQAMVTSRVSSPSGFTNALQRFWRTTHAGDYLGLTLLLAADIVLHLGATEPFHRLFRLNDPRIQHPHAEIERVSVFYLMIYAAVVPLLFLTVWTLIIRPDRRKAHAVLLGVSISIILASVLTDIFKDAIGRPRPDLIDRCQPKHDTSRDTLVSVVVCTETRHHVLHDGWRSFPSGHSSVSFAGLGWVALFIASQTHALRPQASLAVVLLSLAPLVGAAMIAISRLEDYRHDVFDVIAGSLLGFSVTYFNWRRYFPNLRAENCEEPYSLPSSGRNSPNGGFRRVRDEEEGLTTELRRMSGDGNER</sequence>
<evidence type="ECO:0000259" key="8">
    <source>
        <dbReference type="SMART" id="SM00014"/>
    </source>
</evidence>
<evidence type="ECO:0000256" key="6">
    <source>
        <dbReference type="SAM" id="MobiDB-lite"/>
    </source>
</evidence>
<comment type="similarity">
    <text evidence="2">Belongs to the PA-phosphatase related phosphoesterase family.</text>
</comment>
<feature type="transmembrane region" description="Helical" evidence="7">
    <location>
        <begin position="277"/>
        <end position="296"/>
    </location>
</feature>
<dbReference type="Gene3D" id="1.20.144.10">
    <property type="entry name" value="Phosphatidic acid phosphatase type 2/haloperoxidase"/>
    <property type="match status" value="1"/>
</dbReference>
<feature type="transmembrane region" description="Helical" evidence="7">
    <location>
        <begin position="77"/>
        <end position="94"/>
    </location>
</feature>
<feature type="domain" description="Phosphatidic acid phosphatase type 2/haloperoxidase" evidence="8">
    <location>
        <begin position="155"/>
        <end position="296"/>
    </location>
</feature>
<keyword evidence="3 7" id="KW-0812">Transmembrane</keyword>